<dbReference type="Gene3D" id="1.10.510.10">
    <property type="entry name" value="Transferase(Phosphotransferase) domain 1"/>
    <property type="match status" value="1"/>
</dbReference>
<evidence type="ECO:0000256" key="8">
    <source>
        <dbReference type="ARBA" id="ARBA00048679"/>
    </source>
</evidence>
<keyword evidence="5 10" id="KW-0418">Kinase</keyword>
<keyword evidence="4" id="KW-0547">Nucleotide-binding</keyword>
<protein>
    <recommendedName>
        <fullName evidence="1">non-specific serine/threonine protein kinase</fullName>
        <ecNumber evidence="1">2.7.11.1</ecNumber>
    </recommendedName>
</protein>
<dbReference type="AlphaFoldDB" id="A0A6B2FW08"/>
<keyword evidence="6" id="KW-0067">ATP-binding</keyword>
<dbReference type="SUPFAM" id="SSF56112">
    <property type="entry name" value="Protein kinase-like (PK-like)"/>
    <property type="match status" value="1"/>
</dbReference>
<name>A0A6B2FW08_MYXSQ</name>
<keyword evidence="3" id="KW-0808">Transferase</keyword>
<dbReference type="PROSITE" id="PS50011">
    <property type="entry name" value="PROTEIN_KINASE_DOM"/>
    <property type="match status" value="1"/>
</dbReference>
<comment type="catalytic activity">
    <reaction evidence="8">
        <text>L-seryl-[protein] + ATP = O-phospho-L-seryl-[protein] + ADP + H(+)</text>
        <dbReference type="Rhea" id="RHEA:17989"/>
        <dbReference type="Rhea" id="RHEA-COMP:9863"/>
        <dbReference type="Rhea" id="RHEA-COMP:11604"/>
        <dbReference type="ChEBI" id="CHEBI:15378"/>
        <dbReference type="ChEBI" id="CHEBI:29999"/>
        <dbReference type="ChEBI" id="CHEBI:30616"/>
        <dbReference type="ChEBI" id="CHEBI:83421"/>
        <dbReference type="ChEBI" id="CHEBI:456216"/>
        <dbReference type="EC" id="2.7.11.1"/>
    </reaction>
</comment>
<keyword evidence="2" id="KW-0723">Serine/threonine-protein kinase</keyword>
<dbReference type="EC" id="2.7.11.1" evidence="1"/>
<comment type="catalytic activity">
    <reaction evidence="7">
        <text>L-threonyl-[protein] + ATP = O-phospho-L-threonyl-[protein] + ADP + H(+)</text>
        <dbReference type="Rhea" id="RHEA:46608"/>
        <dbReference type="Rhea" id="RHEA-COMP:11060"/>
        <dbReference type="Rhea" id="RHEA-COMP:11605"/>
        <dbReference type="ChEBI" id="CHEBI:15378"/>
        <dbReference type="ChEBI" id="CHEBI:30013"/>
        <dbReference type="ChEBI" id="CHEBI:30616"/>
        <dbReference type="ChEBI" id="CHEBI:61977"/>
        <dbReference type="ChEBI" id="CHEBI:456216"/>
        <dbReference type="EC" id="2.7.11.1"/>
    </reaction>
</comment>
<evidence type="ECO:0000313" key="10">
    <source>
        <dbReference type="EMBL" id="NDJ95678.1"/>
    </source>
</evidence>
<evidence type="ECO:0000256" key="2">
    <source>
        <dbReference type="ARBA" id="ARBA00022527"/>
    </source>
</evidence>
<evidence type="ECO:0000256" key="4">
    <source>
        <dbReference type="ARBA" id="ARBA00022741"/>
    </source>
</evidence>
<evidence type="ECO:0000256" key="6">
    <source>
        <dbReference type="ARBA" id="ARBA00022840"/>
    </source>
</evidence>
<feature type="domain" description="Protein kinase" evidence="9">
    <location>
        <begin position="1"/>
        <end position="116"/>
    </location>
</feature>
<dbReference type="EMBL" id="GHBR01000066">
    <property type="protein sequence ID" value="NDJ95678.1"/>
    <property type="molecule type" value="Transcribed_RNA"/>
</dbReference>
<evidence type="ECO:0000256" key="1">
    <source>
        <dbReference type="ARBA" id="ARBA00012513"/>
    </source>
</evidence>
<organism evidence="10">
    <name type="scientific">Myxobolus squamalis</name>
    <name type="common">Myxosporean</name>
    <dbReference type="NCBI Taxonomy" id="59785"/>
    <lineage>
        <taxon>Eukaryota</taxon>
        <taxon>Metazoa</taxon>
        <taxon>Cnidaria</taxon>
        <taxon>Myxozoa</taxon>
        <taxon>Myxosporea</taxon>
        <taxon>Bivalvulida</taxon>
        <taxon>Platysporina</taxon>
        <taxon>Myxobolidae</taxon>
        <taxon>Myxobolus</taxon>
    </lineage>
</organism>
<dbReference type="GO" id="GO:0004674">
    <property type="term" value="F:protein serine/threonine kinase activity"/>
    <property type="evidence" value="ECO:0007669"/>
    <property type="project" value="UniProtKB-KW"/>
</dbReference>
<evidence type="ECO:0000259" key="9">
    <source>
        <dbReference type="PROSITE" id="PS50011"/>
    </source>
</evidence>
<evidence type="ECO:0000256" key="7">
    <source>
        <dbReference type="ARBA" id="ARBA00047899"/>
    </source>
</evidence>
<accession>A0A6B2FW08</accession>
<proteinExistence type="predicted"/>
<dbReference type="InterPro" id="IPR011009">
    <property type="entry name" value="Kinase-like_dom_sf"/>
</dbReference>
<dbReference type="PANTHER" id="PTHR22967:SF57">
    <property type="entry name" value="AUXILIN, ISOFORM A-RELATED"/>
    <property type="match status" value="1"/>
</dbReference>
<evidence type="ECO:0000256" key="5">
    <source>
        <dbReference type="ARBA" id="ARBA00022777"/>
    </source>
</evidence>
<dbReference type="GO" id="GO:0005524">
    <property type="term" value="F:ATP binding"/>
    <property type="evidence" value="ECO:0007669"/>
    <property type="project" value="UniProtKB-KW"/>
</dbReference>
<dbReference type="Pfam" id="PF00069">
    <property type="entry name" value="Pkinase"/>
    <property type="match status" value="1"/>
</dbReference>
<dbReference type="InterPro" id="IPR000719">
    <property type="entry name" value="Prot_kinase_dom"/>
</dbReference>
<dbReference type="PANTHER" id="PTHR22967">
    <property type="entry name" value="SERINE/THREONINE PROTEIN KINASE"/>
    <property type="match status" value="1"/>
</dbReference>
<reference evidence="10" key="1">
    <citation type="submission" date="2018-11" db="EMBL/GenBank/DDBJ databases">
        <title>Myxobolus squamalis genome and transcriptome.</title>
        <authorList>
            <person name="Yahalomi D."/>
            <person name="Atkinson S.D."/>
            <person name="Neuhof M."/>
            <person name="Chang E.S."/>
            <person name="Philippe H."/>
            <person name="Cartwright P."/>
            <person name="Bartholomew J.L."/>
            <person name="Huchon D."/>
        </authorList>
    </citation>
    <scope>NUCLEOTIDE SEQUENCE</scope>
    <source>
        <strain evidence="10">71B08</strain>
        <tissue evidence="10">Whole</tissue>
    </source>
</reference>
<evidence type="ECO:0000256" key="3">
    <source>
        <dbReference type="ARBA" id="ARBA00022679"/>
    </source>
</evidence>
<sequence length="126" mass="14958">MYNRKKCIYYYLFQLEQSTTSVYRAPEMLDFFLNYVIGEKADIWALGCIYYFICYFCYPFDNGTKLAILNLKYDRMKPASEFVKSNINQLISKYNRNKQAVFLSSTQICALQHSHYRAGLNIFQTI</sequence>
<dbReference type="GO" id="GO:0005737">
    <property type="term" value="C:cytoplasm"/>
    <property type="evidence" value="ECO:0007669"/>
    <property type="project" value="TreeGrafter"/>
</dbReference>